<comment type="caution">
    <text evidence="1">The sequence shown here is derived from an EMBL/GenBank/DDBJ whole genome shotgun (WGS) entry which is preliminary data.</text>
</comment>
<sequence length="57" mass="6157">MLLPENSAIFKEIGANRCFLGAWNVIIAPKSLSPGIKVCVILARSGENLDVDELRSS</sequence>
<protein>
    <submittedName>
        <fullName evidence="1">Uncharacterized protein</fullName>
    </submittedName>
</protein>
<reference evidence="1" key="1">
    <citation type="submission" date="2019-08" db="EMBL/GenBank/DDBJ databases">
        <authorList>
            <person name="Kucharzyk K."/>
            <person name="Murdoch R.W."/>
            <person name="Higgins S."/>
            <person name="Loffler F."/>
        </authorList>
    </citation>
    <scope>NUCLEOTIDE SEQUENCE</scope>
</reference>
<name>A0A645DEW7_9ZZZZ</name>
<proteinExistence type="predicted"/>
<dbReference type="AlphaFoldDB" id="A0A645DEW7"/>
<gene>
    <name evidence="1" type="ORF">SDC9_134891</name>
</gene>
<evidence type="ECO:0000313" key="1">
    <source>
        <dbReference type="EMBL" id="MPM87791.1"/>
    </source>
</evidence>
<accession>A0A645DEW7</accession>
<dbReference type="EMBL" id="VSSQ01035546">
    <property type="protein sequence ID" value="MPM87791.1"/>
    <property type="molecule type" value="Genomic_DNA"/>
</dbReference>
<organism evidence="1">
    <name type="scientific">bioreactor metagenome</name>
    <dbReference type="NCBI Taxonomy" id="1076179"/>
    <lineage>
        <taxon>unclassified sequences</taxon>
        <taxon>metagenomes</taxon>
        <taxon>ecological metagenomes</taxon>
    </lineage>
</organism>